<proteinExistence type="inferred from homology"/>
<dbReference type="GO" id="GO:0003688">
    <property type="term" value="F:DNA replication origin binding"/>
    <property type="evidence" value="ECO:0007669"/>
    <property type="project" value="TreeGrafter"/>
</dbReference>
<evidence type="ECO:0000256" key="1">
    <source>
        <dbReference type="ARBA" id="ARBA00004123"/>
    </source>
</evidence>
<dbReference type="InterPro" id="IPR048866">
    <property type="entry name" value="ORC5_lid"/>
</dbReference>
<evidence type="ECO:0000256" key="7">
    <source>
        <dbReference type="SAM" id="MobiDB-lite"/>
    </source>
</evidence>
<dbReference type="Pfam" id="PF21639">
    <property type="entry name" value="ORC5_lid"/>
    <property type="match status" value="1"/>
</dbReference>
<comment type="similarity">
    <text evidence="2">Belongs to the ORC5 family.</text>
</comment>
<dbReference type="GO" id="GO:0006270">
    <property type="term" value="P:DNA replication initiation"/>
    <property type="evidence" value="ECO:0007669"/>
    <property type="project" value="TreeGrafter"/>
</dbReference>
<evidence type="ECO:0000256" key="5">
    <source>
        <dbReference type="ARBA" id="ARBA00022840"/>
    </source>
</evidence>
<dbReference type="GeneID" id="76149121"/>
<feature type="region of interest" description="Disordered" evidence="7">
    <location>
        <begin position="385"/>
        <end position="409"/>
    </location>
</feature>
<feature type="domain" description="Origin recognition complex subunit 5 C-terminal" evidence="9">
    <location>
        <begin position="348"/>
        <end position="533"/>
    </location>
</feature>
<dbReference type="Pfam" id="PF13191">
    <property type="entry name" value="AAA_16"/>
    <property type="match status" value="1"/>
</dbReference>
<keyword evidence="5" id="KW-0067">ATP-binding</keyword>
<dbReference type="InterPro" id="IPR020796">
    <property type="entry name" value="ORC5"/>
</dbReference>
<gene>
    <name evidence="11" type="ORF">KGF57_001062</name>
</gene>
<evidence type="ECO:0000259" key="10">
    <source>
        <dbReference type="Pfam" id="PF21639"/>
    </source>
</evidence>
<accession>A0AAD5G090</accession>
<comment type="subcellular location">
    <subcellularLocation>
        <location evidence="1">Nucleus</location>
    </subcellularLocation>
</comment>
<evidence type="ECO:0000256" key="6">
    <source>
        <dbReference type="ARBA" id="ARBA00023242"/>
    </source>
</evidence>
<dbReference type="InterPro" id="IPR027417">
    <property type="entry name" value="P-loop_NTPase"/>
</dbReference>
<dbReference type="EMBL" id="JAIHNG010000048">
    <property type="protein sequence ID" value="KAI5964389.1"/>
    <property type="molecule type" value="Genomic_DNA"/>
</dbReference>
<evidence type="ECO:0000259" key="9">
    <source>
        <dbReference type="Pfam" id="PF14630"/>
    </source>
</evidence>
<comment type="caution">
    <text evidence="11">The sequence shown here is derived from an EMBL/GenBank/DDBJ whole genome shotgun (WGS) entry which is preliminary data.</text>
</comment>
<feature type="domain" description="ORC5 lid" evidence="10">
    <location>
        <begin position="234"/>
        <end position="292"/>
    </location>
</feature>
<organism evidence="11 12">
    <name type="scientific">Candida theae</name>
    <dbReference type="NCBI Taxonomy" id="1198502"/>
    <lineage>
        <taxon>Eukaryota</taxon>
        <taxon>Fungi</taxon>
        <taxon>Dikarya</taxon>
        <taxon>Ascomycota</taxon>
        <taxon>Saccharomycotina</taxon>
        <taxon>Pichiomycetes</taxon>
        <taxon>Debaryomycetaceae</taxon>
        <taxon>Candida/Lodderomyces clade</taxon>
        <taxon>Candida</taxon>
    </lineage>
</organism>
<name>A0AAD5G090_9ASCO</name>
<dbReference type="GO" id="GO:0005664">
    <property type="term" value="C:nuclear origin of replication recognition complex"/>
    <property type="evidence" value="ECO:0007669"/>
    <property type="project" value="TreeGrafter"/>
</dbReference>
<dbReference type="PANTHER" id="PTHR12705:SF0">
    <property type="entry name" value="ORIGIN RECOGNITION COMPLEX SUBUNIT 5"/>
    <property type="match status" value="1"/>
</dbReference>
<evidence type="ECO:0008006" key="13">
    <source>
        <dbReference type="Google" id="ProtNLM"/>
    </source>
</evidence>
<protein>
    <recommendedName>
        <fullName evidence="13">Orc1-like AAA ATPase domain-containing protein</fullName>
    </recommendedName>
</protein>
<evidence type="ECO:0000259" key="8">
    <source>
        <dbReference type="Pfam" id="PF13191"/>
    </source>
</evidence>
<feature type="domain" description="Orc1-like AAA ATPase" evidence="8">
    <location>
        <begin position="17"/>
        <end position="161"/>
    </location>
</feature>
<dbReference type="PANTHER" id="PTHR12705">
    <property type="entry name" value="ORIGIN RECOGNITION COMPLEX SUBUNIT 5"/>
    <property type="match status" value="1"/>
</dbReference>
<sequence length="537" mass="60433">MSLTMEELANLKLKVKERDFEIASLNAFINRDPSLSSSCVLINGYKPIGKTLVVKEFLNAMQLNHTIVACDECVSKQMLLQRCFTRIRKDGGDELNTLRATDVVALTSAISDQFASFLTSLETLFDETEYEAHHVLVLDRFDQCLDNCVEFVSAFSKMRECSSVRNLSVVIVFSSGIPRQVVTLSNPIIEFEPYSETQVIKILQDAQLCHLKNSSFVEDDGNDKVLESAKQEFYNQYVKFVVDSYFSYTGSDMVMLQHLIVELWDKFIEPLQMGMYSINEIVKIFKHNIDLFNSDKIISNSSVPDYRTLRDDEGDGEGDNAGQTLGNGSGNNGTGDDETVRLGNVHDLPYHSKFILLAAYLASYGNQRNDLHKYSKVKVVKYKKRGSTKKRQRLNNSANGNGGTTAGHMSKNDIDSRLLTANYVDLERILAILSVIYQHSSITLNQSDSKDLLYLGDEIIELENKKLAEKSCFTLTKNIDLNLQIATLYSLGFLSKTSNSDILAARIRWKCNLDWPMAEAIAKSVGFPIVDFLDDDD</sequence>
<evidence type="ECO:0000313" key="12">
    <source>
        <dbReference type="Proteomes" id="UP001204833"/>
    </source>
</evidence>
<dbReference type="Proteomes" id="UP001204833">
    <property type="component" value="Unassembled WGS sequence"/>
</dbReference>
<keyword evidence="6" id="KW-0539">Nucleus</keyword>
<evidence type="ECO:0000256" key="4">
    <source>
        <dbReference type="ARBA" id="ARBA00022741"/>
    </source>
</evidence>
<reference evidence="11 12" key="1">
    <citation type="journal article" date="2022" name="DNA Res.">
        <title>Genome analysis of five recently described species of the CUG-Ser clade uncovers Candida theae as a new hybrid lineage with pathogenic potential in the Candida parapsilosis species complex.</title>
        <authorList>
            <person name="Mixao V."/>
            <person name="Del Olmo V."/>
            <person name="Hegedusova E."/>
            <person name="Saus E."/>
            <person name="Pryszcz L."/>
            <person name="Cillingova A."/>
            <person name="Nosek J."/>
            <person name="Gabaldon T."/>
        </authorList>
    </citation>
    <scope>NUCLEOTIDE SEQUENCE [LARGE SCALE GENOMIC DNA]</scope>
    <source>
        <strain evidence="11 12">CBS 12239</strain>
    </source>
</reference>
<keyword evidence="4" id="KW-0547">Nucleotide-binding</keyword>
<feature type="region of interest" description="Disordered" evidence="7">
    <location>
        <begin position="308"/>
        <end position="340"/>
    </location>
</feature>
<keyword evidence="3" id="KW-0235">DNA replication</keyword>
<dbReference type="AlphaFoldDB" id="A0AAD5G090"/>
<evidence type="ECO:0000256" key="3">
    <source>
        <dbReference type="ARBA" id="ARBA00022705"/>
    </source>
</evidence>
<dbReference type="InterPro" id="IPR047088">
    <property type="entry name" value="ORC5_C"/>
</dbReference>
<dbReference type="SUPFAM" id="SSF52540">
    <property type="entry name" value="P-loop containing nucleoside triphosphate hydrolases"/>
    <property type="match status" value="1"/>
</dbReference>
<evidence type="ECO:0000313" key="11">
    <source>
        <dbReference type="EMBL" id="KAI5964389.1"/>
    </source>
</evidence>
<dbReference type="InterPro" id="IPR041664">
    <property type="entry name" value="AAA_16"/>
</dbReference>
<dbReference type="Gene3D" id="3.40.50.300">
    <property type="entry name" value="P-loop containing nucleotide triphosphate hydrolases"/>
    <property type="match status" value="1"/>
</dbReference>
<dbReference type="RefSeq" id="XP_051610396.1">
    <property type="nucleotide sequence ID" value="XM_051750230.1"/>
</dbReference>
<evidence type="ECO:0000256" key="2">
    <source>
        <dbReference type="ARBA" id="ARBA00006269"/>
    </source>
</evidence>
<dbReference type="Pfam" id="PF14630">
    <property type="entry name" value="ORC5_C"/>
    <property type="match status" value="1"/>
</dbReference>
<keyword evidence="12" id="KW-1185">Reference proteome</keyword>